<gene>
    <name evidence="1" type="ORF">LCGC14_1864090</name>
</gene>
<comment type="caution">
    <text evidence="1">The sequence shown here is derived from an EMBL/GenBank/DDBJ whole genome shotgun (WGS) entry which is preliminary data.</text>
</comment>
<protein>
    <recommendedName>
        <fullName evidence="2">Bulb-type lectin domain-containing protein</fullName>
    </recommendedName>
</protein>
<dbReference type="SUPFAM" id="SSF75011">
    <property type="entry name" value="3-carboxy-cis,cis-mucoante lactonizing enzyme"/>
    <property type="match status" value="1"/>
</dbReference>
<dbReference type="PANTHER" id="PTHR42754:SF1">
    <property type="entry name" value="LIPOPROTEIN"/>
    <property type="match status" value="1"/>
</dbReference>
<dbReference type="AlphaFoldDB" id="A0A0F9G6P7"/>
<dbReference type="EMBL" id="LAZR01018910">
    <property type="protein sequence ID" value="KKL94494.1"/>
    <property type="molecule type" value="Genomic_DNA"/>
</dbReference>
<evidence type="ECO:0000313" key="1">
    <source>
        <dbReference type="EMBL" id="KKL94494.1"/>
    </source>
</evidence>
<name>A0A0F9G6P7_9ZZZZ</name>
<sequence>MTLKVELYKDTDQNIYVVGNILNESTNAYDAVVYKYNSSGQVLWNVSWGGMLDDYAYALDINMSSTTIYVVGRTASYGINESNDIFLLSYDSSGILKRNITWGGDGWDAGIDIKCTSEFIYVIGYSDSFSSSQDMVVLKYNKSYSLV</sequence>
<feature type="non-terminal residue" evidence="1">
    <location>
        <position position="147"/>
    </location>
</feature>
<accession>A0A0F9G6P7</accession>
<organism evidence="1">
    <name type="scientific">marine sediment metagenome</name>
    <dbReference type="NCBI Taxonomy" id="412755"/>
    <lineage>
        <taxon>unclassified sequences</taxon>
        <taxon>metagenomes</taxon>
        <taxon>ecological metagenomes</taxon>
    </lineage>
</organism>
<reference evidence="1" key="1">
    <citation type="journal article" date="2015" name="Nature">
        <title>Complex archaea that bridge the gap between prokaryotes and eukaryotes.</title>
        <authorList>
            <person name="Spang A."/>
            <person name="Saw J.H."/>
            <person name="Jorgensen S.L."/>
            <person name="Zaremba-Niedzwiedzka K."/>
            <person name="Martijn J."/>
            <person name="Lind A.E."/>
            <person name="van Eijk R."/>
            <person name="Schleper C."/>
            <person name="Guy L."/>
            <person name="Ettema T.J."/>
        </authorList>
    </citation>
    <scope>NUCLEOTIDE SEQUENCE</scope>
</reference>
<dbReference type="PANTHER" id="PTHR42754">
    <property type="entry name" value="ENDOGLUCANASE"/>
    <property type="match status" value="1"/>
</dbReference>
<proteinExistence type="predicted"/>
<evidence type="ECO:0008006" key="2">
    <source>
        <dbReference type="Google" id="ProtNLM"/>
    </source>
</evidence>